<name>A0A6S7JYY2_PARCT</name>
<sequence>VDDEELQEETLQLRVKDYDTYTAHDAIGKVNISLNCLLSYDSPSSLAGWFPIYDTMHGIRGEIKIIVKVDFFIDANKFRQSSCG</sequence>
<protein>
    <submittedName>
        <fullName evidence="2">C2 domain-containing 5-like</fullName>
    </submittedName>
</protein>
<feature type="non-terminal residue" evidence="2">
    <location>
        <position position="1"/>
    </location>
</feature>
<dbReference type="Gene3D" id="2.60.40.150">
    <property type="entry name" value="C2 domain"/>
    <property type="match status" value="1"/>
</dbReference>
<dbReference type="EMBL" id="CACRXK020021027">
    <property type="protein sequence ID" value="CAB4035404.1"/>
    <property type="molecule type" value="Genomic_DNA"/>
</dbReference>
<evidence type="ECO:0000313" key="2">
    <source>
        <dbReference type="EMBL" id="CAB4035404.1"/>
    </source>
</evidence>
<dbReference type="GO" id="GO:0072659">
    <property type="term" value="P:protein localization to plasma membrane"/>
    <property type="evidence" value="ECO:0007669"/>
    <property type="project" value="TreeGrafter"/>
</dbReference>
<dbReference type="GO" id="GO:0090314">
    <property type="term" value="P:positive regulation of protein targeting to membrane"/>
    <property type="evidence" value="ECO:0007669"/>
    <property type="project" value="TreeGrafter"/>
</dbReference>
<reference evidence="2" key="1">
    <citation type="submission" date="2020-04" db="EMBL/GenBank/DDBJ databases">
        <authorList>
            <person name="Alioto T."/>
            <person name="Alioto T."/>
            <person name="Gomez Garrido J."/>
        </authorList>
    </citation>
    <scope>NUCLEOTIDE SEQUENCE</scope>
    <source>
        <strain evidence="2">A484AB</strain>
    </source>
</reference>
<gene>
    <name evidence="2" type="ORF">PACLA_8A046658</name>
</gene>
<dbReference type="OrthoDB" id="419768at2759"/>
<feature type="domain" description="C2" evidence="1">
    <location>
        <begin position="5"/>
        <end position="51"/>
    </location>
</feature>
<dbReference type="SUPFAM" id="SSF49562">
    <property type="entry name" value="C2 domain (Calcium/lipid-binding domain, CaLB)"/>
    <property type="match status" value="1"/>
</dbReference>
<organism evidence="2 3">
    <name type="scientific">Paramuricea clavata</name>
    <name type="common">Red gorgonian</name>
    <name type="synonym">Violescent sea-whip</name>
    <dbReference type="NCBI Taxonomy" id="317549"/>
    <lineage>
        <taxon>Eukaryota</taxon>
        <taxon>Metazoa</taxon>
        <taxon>Cnidaria</taxon>
        <taxon>Anthozoa</taxon>
        <taxon>Octocorallia</taxon>
        <taxon>Malacalcyonacea</taxon>
        <taxon>Plexauridae</taxon>
        <taxon>Paramuricea</taxon>
    </lineage>
</organism>
<dbReference type="InterPro" id="IPR000008">
    <property type="entry name" value="C2_dom"/>
</dbReference>
<proteinExistence type="predicted"/>
<dbReference type="GO" id="GO:0005544">
    <property type="term" value="F:calcium-dependent phospholipid binding"/>
    <property type="evidence" value="ECO:0007669"/>
    <property type="project" value="InterPro"/>
</dbReference>
<dbReference type="GO" id="GO:0005509">
    <property type="term" value="F:calcium ion binding"/>
    <property type="evidence" value="ECO:0007669"/>
    <property type="project" value="TreeGrafter"/>
</dbReference>
<dbReference type="GO" id="GO:0005886">
    <property type="term" value="C:plasma membrane"/>
    <property type="evidence" value="ECO:0007669"/>
    <property type="project" value="TreeGrafter"/>
</dbReference>
<dbReference type="InterPro" id="IPR035892">
    <property type="entry name" value="C2_domain_sf"/>
</dbReference>
<dbReference type="InterPro" id="IPR038983">
    <property type="entry name" value="C2CD5"/>
</dbReference>
<dbReference type="Pfam" id="PF00168">
    <property type="entry name" value="C2"/>
    <property type="match status" value="1"/>
</dbReference>
<dbReference type="GO" id="GO:0010828">
    <property type="term" value="P:positive regulation of D-glucose transmembrane transport"/>
    <property type="evidence" value="ECO:0007669"/>
    <property type="project" value="TreeGrafter"/>
</dbReference>
<dbReference type="GO" id="GO:0065002">
    <property type="term" value="P:intracellular protein transmembrane transport"/>
    <property type="evidence" value="ECO:0007669"/>
    <property type="project" value="TreeGrafter"/>
</dbReference>
<dbReference type="Proteomes" id="UP001152795">
    <property type="component" value="Unassembled WGS sequence"/>
</dbReference>
<feature type="non-terminal residue" evidence="2">
    <location>
        <position position="84"/>
    </location>
</feature>
<accession>A0A6S7JYY2</accession>
<dbReference type="GO" id="GO:0031340">
    <property type="term" value="P:positive regulation of vesicle fusion"/>
    <property type="evidence" value="ECO:0007669"/>
    <property type="project" value="TreeGrafter"/>
</dbReference>
<comment type="caution">
    <text evidence="2">The sequence shown here is derived from an EMBL/GenBank/DDBJ whole genome shotgun (WGS) entry which is preliminary data.</text>
</comment>
<evidence type="ECO:0000259" key="1">
    <source>
        <dbReference type="Pfam" id="PF00168"/>
    </source>
</evidence>
<dbReference type="PANTHER" id="PTHR37412:SF2">
    <property type="entry name" value="C2 DOMAIN-CONTAINING PROTEIN 5"/>
    <property type="match status" value="1"/>
</dbReference>
<keyword evidence="3" id="KW-1185">Reference proteome</keyword>
<evidence type="ECO:0000313" key="3">
    <source>
        <dbReference type="Proteomes" id="UP001152795"/>
    </source>
</evidence>
<dbReference type="PANTHER" id="PTHR37412">
    <property type="entry name" value="C2 DOMAIN-CONTAINING PROTEIN 5"/>
    <property type="match status" value="1"/>
</dbReference>
<dbReference type="AlphaFoldDB" id="A0A6S7JYY2"/>